<feature type="domain" description="AMP-binding enzyme C-terminal" evidence="2">
    <location>
        <begin position="419"/>
        <end position="493"/>
    </location>
</feature>
<protein>
    <submittedName>
        <fullName evidence="3">2-furoate---CoA ligase</fullName>
    </submittedName>
</protein>
<reference evidence="4" key="1">
    <citation type="submission" date="2016-10" db="EMBL/GenBank/DDBJ databases">
        <authorList>
            <person name="Varghese N."/>
            <person name="Submissions S."/>
        </authorList>
    </citation>
    <scope>NUCLEOTIDE SEQUENCE [LARGE SCALE GENOMIC DNA]</scope>
    <source>
        <strain evidence="4">DSM 17834</strain>
    </source>
</reference>
<dbReference type="PROSITE" id="PS00455">
    <property type="entry name" value="AMP_BINDING"/>
    <property type="match status" value="1"/>
</dbReference>
<dbReference type="OrthoDB" id="9803968at2"/>
<gene>
    <name evidence="3" type="ORF">SAMN05216190_1347</name>
</gene>
<dbReference type="GO" id="GO:0016878">
    <property type="term" value="F:acid-thiol ligase activity"/>
    <property type="evidence" value="ECO:0007669"/>
    <property type="project" value="UniProtKB-ARBA"/>
</dbReference>
<sequence>MFDLGRSFLAAVERRPLAIAVSDGTVKKTYEQWFVDIQRAAHGLESLGLGKGDRLLVTMQNRWQMATLHWACQFAGIVMTPLNWRSTAEELAYCIEDAQIRALAYDDSTATAVAACTAAIDLPRIAVGERAAAGDLSFAELCAEAPTATILRATPEDFSLLLYTSGTTSKPKGVPRRHCAERAAAVAHVAQNLYRHGECTLGVMPLYHTMGVRSLLAMALIDGHFVCVPKFDVEATLEAIEREQVSNLYLVPTLYHMLIEHPAFARERVASVEKIGFAGAPMSDGLMRRVEQAFQPQLFVNHYGSSEIYTFTIDQQASRKPGSSGRSALNQRVRVVPIDAESAQVQTKPMEEGQIIADLASDEAFEGYLNRPEATAKALRDGWYFTGDTGYFDEDGDLFVTGRVDDLIITGGENVSPVEIENVLSLHPGVEEVVVVGLPDEQWGKIIAAFIKLRAEVSESELDAHCIASGLAKFKRPRRYQFIEQIPKSPVGKVLRRILLAQHQEQAQKADR</sequence>
<dbReference type="InterPro" id="IPR025110">
    <property type="entry name" value="AMP-bd_C"/>
</dbReference>
<evidence type="ECO:0000259" key="2">
    <source>
        <dbReference type="Pfam" id="PF13193"/>
    </source>
</evidence>
<dbReference type="InterPro" id="IPR045851">
    <property type="entry name" value="AMP-bd_C_sf"/>
</dbReference>
<dbReference type="Pfam" id="PF13193">
    <property type="entry name" value="AMP-binding_C"/>
    <property type="match status" value="1"/>
</dbReference>
<name>A0A1I5VX57_9PSED</name>
<dbReference type="InterPro" id="IPR000873">
    <property type="entry name" value="AMP-dep_synth/lig_dom"/>
</dbReference>
<dbReference type="AlphaFoldDB" id="A0A1I5VX57"/>
<feature type="domain" description="AMP-dependent synthetase/ligase" evidence="1">
    <location>
        <begin position="10"/>
        <end position="368"/>
    </location>
</feature>
<evidence type="ECO:0000313" key="4">
    <source>
        <dbReference type="Proteomes" id="UP000198784"/>
    </source>
</evidence>
<dbReference type="Gene3D" id="3.40.50.12780">
    <property type="entry name" value="N-terminal domain of ligase-like"/>
    <property type="match status" value="1"/>
</dbReference>
<dbReference type="PANTHER" id="PTHR43767:SF1">
    <property type="entry name" value="NONRIBOSOMAL PEPTIDE SYNTHASE PES1 (EUROFUNG)-RELATED"/>
    <property type="match status" value="1"/>
</dbReference>
<proteinExistence type="predicted"/>
<keyword evidence="3" id="KW-0436">Ligase</keyword>
<dbReference type="InterPro" id="IPR050237">
    <property type="entry name" value="ATP-dep_AMP-bd_enzyme"/>
</dbReference>
<evidence type="ECO:0000259" key="1">
    <source>
        <dbReference type="Pfam" id="PF00501"/>
    </source>
</evidence>
<dbReference type="InterPro" id="IPR042099">
    <property type="entry name" value="ANL_N_sf"/>
</dbReference>
<dbReference type="InterPro" id="IPR020845">
    <property type="entry name" value="AMP-binding_CS"/>
</dbReference>
<accession>A0A1I5VX57</accession>
<evidence type="ECO:0000313" key="3">
    <source>
        <dbReference type="EMBL" id="SFQ12118.1"/>
    </source>
</evidence>
<dbReference type="RefSeq" id="WP_090504720.1">
    <property type="nucleotide sequence ID" value="NZ_FOWX01000034.1"/>
</dbReference>
<dbReference type="Pfam" id="PF00501">
    <property type="entry name" value="AMP-binding"/>
    <property type="match status" value="1"/>
</dbReference>
<organism evidence="3 4">
    <name type="scientific">Pseudomonas borbori</name>
    <dbReference type="NCBI Taxonomy" id="289003"/>
    <lineage>
        <taxon>Bacteria</taxon>
        <taxon>Pseudomonadati</taxon>
        <taxon>Pseudomonadota</taxon>
        <taxon>Gammaproteobacteria</taxon>
        <taxon>Pseudomonadales</taxon>
        <taxon>Pseudomonadaceae</taxon>
        <taxon>Pseudomonas</taxon>
    </lineage>
</organism>
<dbReference type="PANTHER" id="PTHR43767">
    <property type="entry name" value="LONG-CHAIN-FATTY-ACID--COA LIGASE"/>
    <property type="match status" value="1"/>
</dbReference>
<keyword evidence="4" id="KW-1185">Reference proteome</keyword>
<dbReference type="SUPFAM" id="SSF56801">
    <property type="entry name" value="Acetyl-CoA synthetase-like"/>
    <property type="match status" value="1"/>
</dbReference>
<dbReference type="Proteomes" id="UP000198784">
    <property type="component" value="Unassembled WGS sequence"/>
</dbReference>
<dbReference type="Gene3D" id="3.30.300.30">
    <property type="match status" value="1"/>
</dbReference>
<dbReference type="EMBL" id="FOWX01000034">
    <property type="protein sequence ID" value="SFQ12118.1"/>
    <property type="molecule type" value="Genomic_DNA"/>
</dbReference>
<dbReference type="STRING" id="289003.SAMN05216190_1347"/>